<dbReference type="Proteomes" id="UP001501352">
    <property type="component" value="Unassembled WGS sequence"/>
</dbReference>
<keyword evidence="2" id="KW-1185">Reference proteome</keyword>
<proteinExistence type="predicted"/>
<protein>
    <submittedName>
        <fullName evidence="1">Uncharacterized protein</fullName>
    </submittedName>
</protein>
<gene>
    <name evidence="1" type="ORF">GCM10009422_03610</name>
</gene>
<dbReference type="EMBL" id="BAAAGA010000001">
    <property type="protein sequence ID" value="GAA0611963.1"/>
    <property type="molecule type" value="Genomic_DNA"/>
</dbReference>
<accession>A0ABP3RLN2</accession>
<evidence type="ECO:0000313" key="1">
    <source>
        <dbReference type="EMBL" id="GAA0611963.1"/>
    </source>
</evidence>
<reference evidence="2" key="1">
    <citation type="journal article" date="2019" name="Int. J. Syst. Evol. Microbiol.">
        <title>The Global Catalogue of Microorganisms (GCM) 10K type strain sequencing project: providing services to taxonomists for standard genome sequencing and annotation.</title>
        <authorList>
            <consortium name="The Broad Institute Genomics Platform"/>
            <consortium name="The Broad Institute Genome Sequencing Center for Infectious Disease"/>
            <person name="Wu L."/>
            <person name="Ma J."/>
        </authorList>
    </citation>
    <scope>NUCLEOTIDE SEQUENCE [LARGE SCALE GENOMIC DNA]</scope>
    <source>
        <strain evidence="2">JCM 12928</strain>
    </source>
</reference>
<evidence type="ECO:0000313" key="2">
    <source>
        <dbReference type="Proteomes" id="UP001501352"/>
    </source>
</evidence>
<comment type="caution">
    <text evidence="1">The sequence shown here is derived from an EMBL/GenBank/DDBJ whole genome shotgun (WGS) entry which is preliminary data.</text>
</comment>
<sequence length="316" mass="34676">MELVSAAVLVSAPAGESDLVAACSASIGETPQVMGLRFSEDQPDGALASLRLTNEASGGWMRVYFDAGSERAARSRAACLGAQIALLEEQLADDRRDARWDDVVFTTDAAYAPPRGDEVQNRWIIRTTADGSLDEGDEDLITTVIPHEQVHEYQKRVAPMGPRWFREGHASWVGFKVALQLAPDRAERVIAEREAAIADVSERLTLGRWGGLQVRPEAILRQLSPEDRARKLADPTFQPNGTFQFGPGDVISDEGNAIARYAASWRIFVDLETRHGADAVQSWANDLISIPARLTNEQVVDLARERFGEDLGPLLE</sequence>
<organism evidence="1 2">
    <name type="scientific">Brevundimonas kwangchunensis</name>
    <dbReference type="NCBI Taxonomy" id="322163"/>
    <lineage>
        <taxon>Bacteria</taxon>
        <taxon>Pseudomonadati</taxon>
        <taxon>Pseudomonadota</taxon>
        <taxon>Alphaproteobacteria</taxon>
        <taxon>Caulobacterales</taxon>
        <taxon>Caulobacteraceae</taxon>
        <taxon>Brevundimonas</taxon>
    </lineage>
</organism>
<name>A0ABP3RLN2_9CAUL</name>